<dbReference type="PANTHER" id="PTHR46585:SF1">
    <property type="entry name" value="CHROMO DOMAIN-CONTAINING PROTEIN"/>
    <property type="match status" value="1"/>
</dbReference>
<dbReference type="InterPro" id="IPR012337">
    <property type="entry name" value="RNaseH-like_sf"/>
</dbReference>
<dbReference type="GO" id="GO:0015074">
    <property type="term" value="P:DNA integration"/>
    <property type="evidence" value="ECO:0007669"/>
    <property type="project" value="InterPro"/>
</dbReference>
<dbReference type="InterPro" id="IPR001584">
    <property type="entry name" value="Integrase_cat-core"/>
</dbReference>
<dbReference type="Proteomes" id="UP000475862">
    <property type="component" value="Unassembled WGS sequence"/>
</dbReference>
<dbReference type="AlphaFoldDB" id="A0A6G0SVF5"/>
<dbReference type="SUPFAM" id="SSF53098">
    <property type="entry name" value="Ribonuclease H-like"/>
    <property type="match status" value="1"/>
</dbReference>
<dbReference type="InterPro" id="IPR058520">
    <property type="entry name" value="DUF8207"/>
</dbReference>
<feature type="domain" description="Integrase catalytic" evidence="1">
    <location>
        <begin position="243"/>
        <end position="366"/>
    </location>
</feature>
<dbReference type="InterPro" id="IPR036397">
    <property type="entry name" value="RNaseH_sf"/>
</dbReference>
<gene>
    <name evidence="2" type="ORF">AGLY_017310</name>
</gene>
<evidence type="ECO:0000259" key="1">
    <source>
        <dbReference type="PROSITE" id="PS50994"/>
    </source>
</evidence>
<sequence>MDANGEVLGELIKAKENIKRKYSELKHGKAEIHSLVSDTLSPIIEPLNDLKNYKPLQVQSTQVPPTQEADDYQDFEITDWFKSYDIDKTYGPKINTNGNMYLGKKEIKLVDNTLTIEDSSYPITPGLGNLIFSKSPKLYTNKDLKTYKSILNQTSAHLTADGSKIKKGGNKYADIIQNLFPSGSGLTVKLQKHNLVYWNDPNELVDRLRLLLASKAAGNTGVSNEILSIFEELREAGLIKHCFTKFAWAIPLKSKTAKEVSTAMSKLLLKRSPKLLQLDNGKEFYNSTFNALMEKHNIHKYSTYSTMKACIVERFNRTLKEKMFREFTARGSHEWVSILSSLINEYNNSKHRTIGMTPVQADANPTSVEIMQRKIINRKNKFNVGDNVRISTYKSVFAKGYLPSWSTEIFKIVKINETLPTTYQLQDYTGKPIAGCFYSEEILKTNYPNDYLVEKIIQNNFSRVIDMNVFGSSQSSETKKNISNLEQSFSSKLDKIEHLLEEIHKSVQIQEEQTETIQLTCVQIAEHMTRGEISLQSIKESIEVQGIMSSAILDMQCVLGVNNKYMVKEMSIVDTATWTTQHWIFKNSKSIQDNKSRKTNKWLERNYHQLAIEYGDIEYEELGKILNSLKFNCIYVKGEQKKQVLMEYIPHVALINIEDLGCPRLDQICDDETLPCCIFHMEFNPKQCTFYKVFAIRKWFVNNF</sequence>
<dbReference type="PANTHER" id="PTHR46585">
    <property type="entry name" value="INTEGRASE CORE DOMAIN CONTAINING PROTEIN"/>
    <property type="match status" value="1"/>
</dbReference>
<reference evidence="2 3" key="1">
    <citation type="submission" date="2019-08" db="EMBL/GenBank/DDBJ databases">
        <title>The genome of the soybean aphid Biotype 1, its phylome, world population structure and adaptation to the North American continent.</title>
        <authorList>
            <person name="Giordano R."/>
            <person name="Donthu R.K."/>
            <person name="Hernandez A.G."/>
            <person name="Wright C.L."/>
            <person name="Zimin A.V."/>
        </authorList>
    </citation>
    <scope>NUCLEOTIDE SEQUENCE [LARGE SCALE GENOMIC DNA]</scope>
    <source>
        <tissue evidence="2">Whole aphids</tissue>
    </source>
</reference>
<dbReference type="Gene3D" id="3.30.420.10">
    <property type="entry name" value="Ribonuclease H-like superfamily/Ribonuclease H"/>
    <property type="match status" value="1"/>
</dbReference>
<evidence type="ECO:0000313" key="3">
    <source>
        <dbReference type="Proteomes" id="UP000475862"/>
    </source>
</evidence>
<comment type="caution">
    <text evidence="2">The sequence shown here is derived from an EMBL/GenBank/DDBJ whole genome shotgun (WGS) entry which is preliminary data.</text>
</comment>
<organism evidence="2 3">
    <name type="scientific">Aphis glycines</name>
    <name type="common">Soybean aphid</name>
    <dbReference type="NCBI Taxonomy" id="307491"/>
    <lineage>
        <taxon>Eukaryota</taxon>
        <taxon>Metazoa</taxon>
        <taxon>Ecdysozoa</taxon>
        <taxon>Arthropoda</taxon>
        <taxon>Hexapoda</taxon>
        <taxon>Insecta</taxon>
        <taxon>Pterygota</taxon>
        <taxon>Neoptera</taxon>
        <taxon>Paraneoptera</taxon>
        <taxon>Hemiptera</taxon>
        <taxon>Sternorrhyncha</taxon>
        <taxon>Aphidomorpha</taxon>
        <taxon>Aphidoidea</taxon>
        <taxon>Aphididae</taxon>
        <taxon>Aphidini</taxon>
        <taxon>Aphis</taxon>
        <taxon>Aphis</taxon>
    </lineage>
</organism>
<protein>
    <recommendedName>
        <fullName evidence="1">Integrase catalytic domain-containing protein</fullName>
    </recommendedName>
</protein>
<name>A0A6G0SVF5_APHGL</name>
<keyword evidence="3" id="KW-1185">Reference proteome</keyword>
<dbReference type="PROSITE" id="PS50994">
    <property type="entry name" value="INTEGRASE"/>
    <property type="match status" value="1"/>
</dbReference>
<proteinExistence type="predicted"/>
<evidence type="ECO:0000313" key="2">
    <source>
        <dbReference type="EMBL" id="KAE9522299.1"/>
    </source>
</evidence>
<dbReference type="GO" id="GO:0003676">
    <property type="term" value="F:nucleic acid binding"/>
    <property type="evidence" value="ECO:0007669"/>
    <property type="project" value="InterPro"/>
</dbReference>
<dbReference type="EMBL" id="VYZN01001410">
    <property type="protein sequence ID" value="KAE9522299.1"/>
    <property type="molecule type" value="Genomic_DNA"/>
</dbReference>
<dbReference type="Pfam" id="PF26634">
    <property type="entry name" value="DUF8207"/>
    <property type="match status" value="1"/>
</dbReference>
<accession>A0A6G0SVF5</accession>
<dbReference type="OrthoDB" id="6409967at2759"/>